<dbReference type="Proteomes" id="UP000422108">
    <property type="component" value="Chromosome"/>
</dbReference>
<dbReference type="InterPro" id="IPR000873">
    <property type="entry name" value="AMP-dep_synth/lig_dom"/>
</dbReference>
<protein>
    <recommendedName>
        <fullName evidence="1">AMP-dependent synthetase/ligase domain-containing protein</fullName>
    </recommendedName>
</protein>
<dbReference type="InterPro" id="IPR053158">
    <property type="entry name" value="CapK_Type1_Caps_Biosynth"/>
</dbReference>
<sequence>MTAIIPTRLENWLRNRLAPQPLSLDTLAAFQLAELNQTLAHVRENSPFYRERFKNLPNRPLTDLAQLADFPMMTADDLRRHHLDMLCVSHGQVSRVVTMQTSGTTAAPKRLYFSEADLERNIDFFHHGLTCMTDPGQTLLIMLPGHSPDSAADQLQRAAARVPLEAHIHWPVLDLERLIEEIEEKRIDCLAGAPSQIFALCRHAEDAGRLPPNSIKSVLLTTDYVPRAAADGIRRSWGCRVFEHYGMSEMGLGGAMACDAHQGYHLREADLLVEVVDPDDGTPLPPGVEGEVVFTTLARQAMPLIRYRTGDRAAWLEGPCACGSILRRLGRVRGRIADLASERTRLSMPQLDEAILSLPGVYSFQAVLEKTGENTVLSLNLYCREQHSATLKDGVHAAVARLLESGTGGGPAIRIHTHPPDVLRWDSTGMIKRTIG</sequence>
<name>A0A5K8AJD2_9BACT</name>
<dbReference type="PANTHER" id="PTHR36932:SF1">
    <property type="entry name" value="CAPSULAR POLYSACCHARIDE BIOSYNTHESIS PROTEIN"/>
    <property type="match status" value="1"/>
</dbReference>
<dbReference type="AlphaFoldDB" id="A0A5K8AJD2"/>
<reference evidence="2 3" key="1">
    <citation type="submission" date="2019-11" db="EMBL/GenBank/DDBJ databases">
        <title>Comparative genomics of hydrocarbon-degrading Desulfosarcina strains.</title>
        <authorList>
            <person name="Watanabe M."/>
            <person name="Kojima H."/>
            <person name="Fukui M."/>
        </authorList>
    </citation>
    <scope>NUCLEOTIDE SEQUENCE [LARGE SCALE GENOMIC DNA]</scope>
    <source>
        <strain evidence="3">oXyS1</strain>
    </source>
</reference>
<dbReference type="InterPro" id="IPR042099">
    <property type="entry name" value="ANL_N_sf"/>
</dbReference>
<evidence type="ECO:0000313" key="2">
    <source>
        <dbReference type="EMBL" id="BBO92781.1"/>
    </source>
</evidence>
<dbReference type="NCBIfam" id="NF045666">
    <property type="entry name" value="DVU1553_fam_AMP"/>
    <property type="match status" value="1"/>
</dbReference>
<dbReference type="Pfam" id="PF00501">
    <property type="entry name" value="AMP-binding"/>
    <property type="match status" value="1"/>
</dbReference>
<dbReference type="RefSeq" id="WP_155313484.1">
    <property type="nucleotide sequence ID" value="NZ_AP021879.1"/>
</dbReference>
<feature type="domain" description="AMP-dependent synthetase/ligase" evidence="1">
    <location>
        <begin position="98"/>
        <end position="294"/>
    </location>
</feature>
<proteinExistence type="predicted"/>
<keyword evidence="3" id="KW-1185">Reference proteome</keyword>
<gene>
    <name evidence="2" type="ORF">DSCOOX_59610</name>
</gene>
<evidence type="ECO:0000259" key="1">
    <source>
        <dbReference type="Pfam" id="PF00501"/>
    </source>
</evidence>
<dbReference type="Gene3D" id="3.40.50.12780">
    <property type="entry name" value="N-terminal domain of ligase-like"/>
    <property type="match status" value="1"/>
</dbReference>
<accession>A0A5K8AJD2</accession>
<dbReference type="EMBL" id="AP021879">
    <property type="protein sequence ID" value="BBO92781.1"/>
    <property type="molecule type" value="Genomic_DNA"/>
</dbReference>
<evidence type="ECO:0000313" key="3">
    <source>
        <dbReference type="Proteomes" id="UP000422108"/>
    </source>
</evidence>
<dbReference type="PANTHER" id="PTHR36932">
    <property type="entry name" value="CAPSULAR POLYSACCHARIDE BIOSYNTHESIS PROTEIN"/>
    <property type="match status" value="1"/>
</dbReference>
<dbReference type="SUPFAM" id="SSF56801">
    <property type="entry name" value="Acetyl-CoA synthetase-like"/>
    <property type="match status" value="1"/>
</dbReference>
<organism evidence="2 3">
    <name type="scientific">Desulfosarcina ovata subsp. ovata</name>
    <dbReference type="NCBI Taxonomy" id="2752305"/>
    <lineage>
        <taxon>Bacteria</taxon>
        <taxon>Pseudomonadati</taxon>
        <taxon>Thermodesulfobacteriota</taxon>
        <taxon>Desulfobacteria</taxon>
        <taxon>Desulfobacterales</taxon>
        <taxon>Desulfosarcinaceae</taxon>
        <taxon>Desulfosarcina</taxon>
    </lineage>
</organism>